<dbReference type="RefSeq" id="XP_014564964.1">
    <property type="nucleotide sequence ID" value="XM_014709478.1"/>
</dbReference>
<dbReference type="Proteomes" id="UP000009131">
    <property type="component" value="Unassembled WGS sequence"/>
</dbReference>
<dbReference type="PANTHER" id="PTHR11999:SF70">
    <property type="entry name" value="MIP05841P"/>
    <property type="match status" value="1"/>
</dbReference>
<dbReference type="GO" id="GO:0006520">
    <property type="term" value="P:amino acid metabolic process"/>
    <property type="evidence" value="ECO:0007669"/>
    <property type="project" value="InterPro"/>
</dbReference>
<organism evidence="8 9">
    <name type="scientific">Mixia osmundae (strain CBS 9802 / IAM 14324 / JCM 22182 / KY 12970)</name>
    <dbReference type="NCBI Taxonomy" id="764103"/>
    <lineage>
        <taxon>Eukaryota</taxon>
        <taxon>Fungi</taxon>
        <taxon>Dikarya</taxon>
        <taxon>Basidiomycota</taxon>
        <taxon>Pucciniomycotina</taxon>
        <taxon>Mixiomycetes</taxon>
        <taxon>Mixiales</taxon>
        <taxon>Mixiaceae</taxon>
        <taxon>Mixia</taxon>
    </lineage>
</organism>
<evidence type="ECO:0000256" key="2">
    <source>
        <dbReference type="ARBA" id="ARBA00009533"/>
    </source>
</evidence>
<dbReference type="InterPro" id="IPR021115">
    <property type="entry name" value="Pyridoxal-P_BS"/>
</dbReference>
<feature type="modified residue" description="N6-(pyridoxal phosphate)lysine" evidence="6">
    <location>
        <position position="326"/>
    </location>
</feature>
<evidence type="ECO:0000256" key="6">
    <source>
        <dbReference type="PIRSR" id="PIRSR602129-50"/>
    </source>
</evidence>
<sequence length="514" mass="56124">MNADEFREVGHAAIEQIASYFETLSERDVESSVKPGDCAASFAREPPAKGQPSSDLLKDFNHLVLPGISHWQHPSFFAYFPANTTFESILADLLVGAVSNPGFNWSCSPVCTELETLMMRWTALLFGLDLSFTNEQAPGGGIIMGSASESTVTICIAARERALQIVDASYVRGQVSAFSSRLSIWVTDQTHSLGAKAGLILGLPVRTLPTRAQDGYALTESTLALALADAKAKDEVPCILIATLGSTSSGAIDDLEGILGAARACPTLYIHIDAAWAGVVLACPEHRDEAGLSAINCRSGLTVQAANKARSFAYGEVTSFSTNMHKWGLVTFDANCLWTRDRTQLTDALDITPPFLRNQFSDSVIDYRNMQISLGRRFRSLKIYFVLKSYGVEGFQRHIRAGIALAERLEKLLVEDADFELVTSRRWSLVVFRLKARAQESAEETNALNAELVERLSQDRSIMLTQTVLSGRTCIRFAIGSPQTQAEHIDEAYTTIRRAADAAVASKRISDLVV</sequence>
<dbReference type="Pfam" id="PF00282">
    <property type="entry name" value="Pyridoxal_deC"/>
    <property type="match status" value="1"/>
</dbReference>
<protein>
    <recommendedName>
        <fullName evidence="10">Aromatic-L-amino-acid decarboxylase</fullName>
    </recommendedName>
</protein>
<dbReference type="PANTHER" id="PTHR11999">
    <property type="entry name" value="GROUP II PYRIDOXAL-5-PHOSPHATE DECARBOXYLASE"/>
    <property type="match status" value="1"/>
</dbReference>
<keyword evidence="4 6" id="KW-0663">Pyridoxal phosphate</keyword>
<dbReference type="InterPro" id="IPR002129">
    <property type="entry name" value="PyrdxlP-dep_de-COase"/>
</dbReference>
<gene>
    <name evidence="8" type="primary">Mo00906</name>
    <name evidence="8" type="ORF">E5Q_00906</name>
</gene>
<dbReference type="InParanoid" id="G7DUJ7"/>
<dbReference type="GO" id="GO:0016831">
    <property type="term" value="F:carboxy-lyase activity"/>
    <property type="evidence" value="ECO:0007669"/>
    <property type="project" value="UniProtKB-KW"/>
</dbReference>
<comment type="caution">
    <text evidence="8">The sequence shown here is derived from an EMBL/GenBank/DDBJ whole genome shotgun (WGS) entry which is preliminary data.</text>
</comment>
<comment type="cofactor">
    <cofactor evidence="1 6 7">
        <name>pyridoxal 5'-phosphate</name>
        <dbReference type="ChEBI" id="CHEBI:597326"/>
    </cofactor>
</comment>
<dbReference type="GO" id="GO:0019752">
    <property type="term" value="P:carboxylic acid metabolic process"/>
    <property type="evidence" value="ECO:0007669"/>
    <property type="project" value="InterPro"/>
</dbReference>
<dbReference type="InterPro" id="IPR015421">
    <property type="entry name" value="PyrdxlP-dep_Trfase_major"/>
</dbReference>
<evidence type="ECO:0000313" key="9">
    <source>
        <dbReference type="Proteomes" id="UP000009131"/>
    </source>
</evidence>
<name>G7DUJ7_MIXOS</name>
<keyword evidence="3" id="KW-0210">Decarboxylase</keyword>
<dbReference type="GO" id="GO:0005737">
    <property type="term" value="C:cytoplasm"/>
    <property type="evidence" value="ECO:0007669"/>
    <property type="project" value="TreeGrafter"/>
</dbReference>
<dbReference type="SUPFAM" id="SSF53383">
    <property type="entry name" value="PLP-dependent transferases"/>
    <property type="match status" value="1"/>
</dbReference>
<keyword evidence="5 7" id="KW-0456">Lyase</keyword>
<accession>G7DUJ7</accession>
<dbReference type="PRINTS" id="PR00800">
    <property type="entry name" value="YHDCRBOXLASE"/>
</dbReference>
<dbReference type="HOGENOM" id="CLU_011856_3_1_1"/>
<evidence type="ECO:0000256" key="7">
    <source>
        <dbReference type="RuleBase" id="RU000382"/>
    </source>
</evidence>
<dbReference type="OrthoDB" id="639767at2759"/>
<evidence type="ECO:0008006" key="10">
    <source>
        <dbReference type="Google" id="ProtNLM"/>
    </source>
</evidence>
<evidence type="ECO:0000313" key="8">
    <source>
        <dbReference type="EMBL" id="GAA94257.1"/>
    </source>
</evidence>
<dbReference type="Gene3D" id="1.20.1340.10">
    <property type="entry name" value="dopa decarboxylase, N-terminal domain"/>
    <property type="match status" value="1"/>
</dbReference>
<dbReference type="eggNOG" id="KOG0628">
    <property type="taxonomic scope" value="Eukaryota"/>
</dbReference>
<dbReference type="EMBL" id="BABT02000029">
    <property type="protein sequence ID" value="GAA94257.1"/>
    <property type="molecule type" value="Genomic_DNA"/>
</dbReference>
<dbReference type="InterPro" id="IPR015422">
    <property type="entry name" value="PyrdxlP-dep_Trfase_small"/>
</dbReference>
<dbReference type="PROSITE" id="PS00392">
    <property type="entry name" value="DDC_GAD_HDC_YDC"/>
    <property type="match status" value="1"/>
</dbReference>
<evidence type="ECO:0000256" key="5">
    <source>
        <dbReference type="ARBA" id="ARBA00023239"/>
    </source>
</evidence>
<dbReference type="STRING" id="764103.G7DUJ7"/>
<dbReference type="Gene3D" id="3.90.1150.10">
    <property type="entry name" value="Aspartate Aminotransferase, domain 1"/>
    <property type="match status" value="1"/>
</dbReference>
<evidence type="ECO:0000256" key="4">
    <source>
        <dbReference type="ARBA" id="ARBA00022898"/>
    </source>
</evidence>
<evidence type="ECO:0000256" key="1">
    <source>
        <dbReference type="ARBA" id="ARBA00001933"/>
    </source>
</evidence>
<comment type="similarity">
    <text evidence="2 7">Belongs to the group II decarboxylase family.</text>
</comment>
<reference evidence="8 9" key="1">
    <citation type="journal article" date="2011" name="J. Gen. Appl. Microbiol.">
        <title>Draft genome sequencing of the enigmatic basidiomycete Mixia osmundae.</title>
        <authorList>
            <person name="Nishida H."/>
            <person name="Nagatsuka Y."/>
            <person name="Sugiyama J."/>
        </authorList>
    </citation>
    <scope>NUCLEOTIDE SEQUENCE [LARGE SCALE GENOMIC DNA]</scope>
    <source>
        <strain evidence="9">CBS 9802 / IAM 14324 / JCM 22182 / KY 12970</strain>
    </source>
</reference>
<dbReference type="Gene3D" id="3.40.640.10">
    <property type="entry name" value="Type I PLP-dependent aspartate aminotransferase-like (Major domain)"/>
    <property type="match status" value="1"/>
</dbReference>
<reference evidence="8 9" key="2">
    <citation type="journal article" date="2012" name="Open Biol.">
        <title>Characteristics of nucleosomes and linker DNA regions on the genome of the basidiomycete Mixia osmundae revealed by mono- and dinucleosome mapping.</title>
        <authorList>
            <person name="Nishida H."/>
            <person name="Kondo S."/>
            <person name="Matsumoto T."/>
            <person name="Suzuki Y."/>
            <person name="Yoshikawa H."/>
            <person name="Taylor T.D."/>
            <person name="Sugiyama J."/>
        </authorList>
    </citation>
    <scope>NUCLEOTIDE SEQUENCE [LARGE SCALE GENOMIC DNA]</scope>
    <source>
        <strain evidence="9">CBS 9802 / IAM 14324 / JCM 22182 / KY 12970</strain>
    </source>
</reference>
<dbReference type="OMA" id="NPGFNWS"/>
<keyword evidence="9" id="KW-1185">Reference proteome</keyword>
<dbReference type="InterPro" id="IPR015424">
    <property type="entry name" value="PyrdxlP-dep_Trfase"/>
</dbReference>
<dbReference type="AlphaFoldDB" id="G7DUJ7"/>
<dbReference type="GO" id="GO:0030170">
    <property type="term" value="F:pyridoxal phosphate binding"/>
    <property type="evidence" value="ECO:0007669"/>
    <property type="project" value="InterPro"/>
</dbReference>
<proteinExistence type="inferred from homology"/>
<dbReference type="InterPro" id="IPR010977">
    <property type="entry name" value="Aromatic_deC"/>
</dbReference>
<evidence type="ECO:0000256" key="3">
    <source>
        <dbReference type="ARBA" id="ARBA00022793"/>
    </source>
</evidence>